<dbReference type="VEuPathDB" id="FungiDB:PHYBLDRAFT_152622"/>
<evidence type="ECO:0000313" key="1">
    <source>
        <dbReference type="EMBL" id="OAD66295.1"/>
    </source>
</evidence>
<evidence type="ECO:0000313" key="2">
    <source>
        <dbReference type="Proteomes" id="UP000077315"/>
    </source>
</evidence>
<protein>
    <submittedName>
        <fullName evidence="1">Uncharacterized protein</fullName>
    </submittedName>
</protein>
<sequence length="281" mass="32521">MSQVEYWRQVCTNAFNGDPRAEQIVMSVEKLNQTTTDTIIITPAKQQPGQPPRGLTVDTLENLGFKLTPSSTPPTYQLPTILLKAMAQTKREAREQWHIDRQIALSRHLDESLQHITVPHVTGTQRLALLQEFSRTHDTNLGSVPFLRAFIGFLEYQLKHPKNLAEWQLSEYALTQNGEDCMMDYIRILRVFGMQLVYRDQMPEQAVAITIEDPFITWRMNDQLSNRDIQDMLKLLPKHTGAKDQYQVSGLPRLSFIEKPQSLLGWIKYMIFTCFSFLPFH</sequence>
<dbReference type="AlphaFoldDB" id="A0A162WCR3"/>
<reference evidence="2" key="1">
    <citation type="submission" date="2015-06" db="EMBL/GenBank/DDBJ databases">
        <title>Expansion of signal transduction pathways in fungi by whole-genome duplication.</title>
        <authorList>
            <consortium name="DOE Joint Genome Institute"/>
            <person name="Corrochano L.M."/>
            <person name="Kuo A."/>
            <person name="Marcet-Houben M."/>
            <person name="Polaino S."/>
            <person name="Salamov A."/>
            <person name="Villalobos J.M."/>
            <person name="Alvarez M.I."/>
            <person name="Avalos J."/>
            <person name="Benito E.P."/>
            <person name="Benoit I."/>
            <person name="Burger G."/>
            <person name="Camino L.P."/>
            <person name="Canovas D."/>
            <person name="Cerda-Olmedo E."/>
            <person name="Cheng J.-F."/>
            <person name="Dominguez A."/>
            <person name="Elias M."/>
            <person name="Eslava A.P."/>
            <person name="Glaser F."/>
            <person name="Grimwood J."/>
            <person name="Gutierrez G."/>
            <person name="Heitman J."/>
            <person name="Henrissat B."/>
            <person name="Iturriaga E.A."/>
            <person name="Lang B.F."/>
            <person name="Lavin J.L."/>
            <person name="Lee S."/>
            <person name="Li W."/>
            <person name="Lindquist E."/>
            <person name="Lopez-Garcia S."/>
            <person name="Luque E.M."/>
            <person name="Marcos A.T."/>
            <person name="Martin J."/>
            <person name="McCluskey K."/>
            <person name="Medina H.R."/>
            <person name="Miralles-Duran A."/>
            <person name="Miyazaki A."/>
            <person name="Munoz-Torres E."/>
            <person name="Oguiza J.A."/>
            <person name="Ohm R."/>
            <person name="Olmedo M."/>
            <person name="Orejas M."/>
            <person name="Ortiz-Castellanos L."/>
            <person name="Pisabarro A.G."/>
            <person name="Rodriguez-Romero J."/>
            <person name="Ruiz-Herrera J."/>
            <person name="Ruiz-Vazquez R."/>
            <person name="Sanz C."/>
            <person name="Schackwitz W."/>
            <person name="Schmutz J."/>
            <person name="Shahriari M."/>
            <person name="Shelest E."/>
            <person name="Silva-Franco F."/>
            <person name="Soanes D."/>
            <person name="Syed K."/>
            <person name="Tagua V.G."/>
            <person name="Talbot N.J."/>
            <person name="Thon M."/>
            <person name="De vries R.P."/>
            <person name="Wiebenga A."/>
            <person name="Yadav J.S."/>
            <person name="Braun E.L."/>
            <person name="Baker S."/>
            <person name="Garre V."/>
            <person name="Horwitz B."/>
            <person name="Torres-Martinez S."/>
            <person name="Idnurm A."/>
            <person name="Herrera-Estrella A."/>
            <person name="Gabaldon T."/>
            <person name="Grigoriev I.V."/>
        </authorList>
    </citation>
    <scope>NUCLEOTIDE SEQUENCE [LARGE SCALE GENOMIC DNA]</scope>
    <source>
        <strain evidence="2">NRRL 1555(-)</strain>
    </source>
</reference>
<accession>A0A162WCR3</accession>
<dbReference type="Proteomes" id="UP000077315">
    <property type="component" value="Unassembled WGS sequence"/>
</dbReference>
<organism evidence="1 2">
    <name type="scientific">Phycomyces blakesleeanus (strain ATCC 8743b / DSM 1359 / FGSC 10004 / NBRC 33097 / NRRL 1555)</name>
    <dbReference type="NCBI Taxonomy" id="763407"/>
    <lineage>
        <taxon>Eukaryota</taxon>
        <taxon>Fungi</taxon>
        <taxon>Fungi incertae sedis</taxon>
        <taxon>Mucoromycota</taxon>
        <taxon>Mucoromycotina</taxon>
        <taxon>Mucoromycetes</taxon>
        <taxon>Mucorales</taxon>
        <taxon>Phycomycetaceae</taxon>
        <taxon>Phycomyces</taxon>
    </lineage>
</organism>
<dbReference type="RefSeq" id="XP_018284335.1">
    <property type="nucleotide sequence ID" value="XM_018432964.1"/>
</dbReference>
<dbReference type="EMBL" id="KV441004">
    <property type="protein sequence ID" value="OAD66295.1"/>
    <property type="molecule type" value="Genomic_DNA"/>
</dbReference>
<dbReference type="OrthoDB" id="2204724at2759"/>
<proteinExistence type="predicted"/>
<name>A0A162WCR3_PHYB8</name>
<dbReference type="GeneID" id="28993870"/>
<gene>
    <name evidence="1" type="ORF">PHYBLDRAFT_152622</name>
</gene>
<dbReference type="InParanoid" id="A0A162WCR3"/>
<keyword evidence="2" id="KW-1185">Reference proteome</keyword>